<dbReference type="eggNOG" id="COG3103">
    <property type="taxonomic scope" value="Bacteria"/>
</dbReference>
<dbReference type="HOGENOM" id="CLU_1618160_0_0_4"/>
<sequence length="164" mass="18275">MKIFLFLTMLMWGGAATAQTALVTDTARVNMRSGKAENYRVVKVLPPSTEVQVIEIDQDYAKVKTVDEETGWVQLKLLTIHKTDPEKTNQNQAALEVAQKELVAARVELANLQREVEQKQNKPEAIAPTSYLLLLAFSAFAGGVVIGVLALRAYYHKRLHGLRI</sequence>
<dbReference type="InterPro" id="IPR003646">
    <property type="entry name" value="SH3-like_bac-type"/>
</dbReference>
<dbReference type="PROSITE" id="PS51781">
    <property type="entry name" value="SH3B"/>
    <property type="match status" value="1"/>
</dbReference>
<dbReference type="Proteomes" id="UP000015559">
    <property type="component" value="Chromosome"/>
</dbReference>
<evidence type="ECO:0000256" key="3">
    <source>
        <dbReference type="ARBA" id="ARBA00022729"/>
    </source>
</evidence>
<dbReference type="Pfam" id="PF08239">
    <property type="entry name" value="SH3_3"/>
    <property type="match status" value="1"/>
</dbReference>
<keyword evidence="11" id="KW-1185">Reference proteome</keyword>
<evidence type="ECO:0000313" key="11">
    <source>
        <dbReference type="Proteomes" id="UP000015559"/>
    </source>
</evidence>
<feature type="domain" description="SH3b" evidence="9">
    <location>
        <begin position="18"/>
        <end position="82"/>
    </location>
</feature>
<feature type="chain" id="PRO_5004536263" description="SH3b domain-containing protein" evidence="8">
    <location>
        <begin position="19"/>
        <end position="164"/>
    </location>
</feature>
<feature type="signal peptide" evidence="8">
    <location>
        <begin position="1"/>
        <end position="18"/>
    </location>
</feature>
<protein>
    <recommendedName>
        <fullName evidence="9">SH3b domain-containing protein</fullName>
    </recommendedName>
</protein>
<keyword evidence="4 7" id="KW-1133">Transmembrane helix</keyword>
<reference evidence="10 11" key="1">
    <citation type="journal article" date="2012" name="Appl. Environ. Microbiol.">
        <title>Draft genome sequence of a psychrotolerant sulfur-oxidizing bacterium, Sulfuricella denitrificans skB26, and proteomic insights into cold adaptation.</title>
        <authorList>
            <person name="Watanabe T."/>
            <person name="Kojima H."/>
            <person name="Fukui M."/>
        </authorList>
    </citation>
    <scope>NUCLEOTIDE SEQUENCE [LARGE SCALE GENOMIC DNA]</scope>
    <source>
        <strain evidence="11">skB26</strain>
    </source>
</reference>
<evidence type="ECO:0000256" key="1">
    <source>
        <dbReference type="ARBA" id="ARBA00004167"/>
    </source>
</evidence>
<evidence type="ECO:0000256" key="5">
    <source>
        <dbReference type="ARBA" id="ARBA00023136"/>
    </source>
</evidence>
<organism evidence="10 11">
    <name type="scientific">Sulfuricella denitrificans (strain DSM 22764 / NBRC 105220 / skB26)</name>
    <dbReference type="NCBI Taxonomy" id="1163617"/>
    <lineage>
        <taxon>Bacteria</taxon>
        <taxon>Pseudomonadati</taxon>
        <taxon>Pseudomonadota</taxon>
        <taxon>Betaproteobacteria</taxon>
        <taxon>Nitrosomonadales</taxon>
        <taxon>Sulfuricellaceae</taxon>
        <taxon>Sulfuricella</taxon>
    </lineage>
</organism>
<keyword evidence="5 7" id="KW-0472">Membrane</keyword>
<dbReference type="STRING" id="1163617.SCD_n00203"/>
<dbReference type="SMART" id="SM00287">
    <property type="entry name" value="SH3b"/>
    <property type="match status" value="1"/>
</dbReference>
<dbReference type="AlphaFoldDB" id="S6AZX5"/>
<dbReference type="EMBL" id="AP013066">
    <property type="protein sequence ID" value="BAN34052.1"/>
    <property type="molecule type" value="Genomic_DNA"/>
</dbReference>
<evidence type="ECO:0000313" key="10">
    <source>
        <dbReference type="EMBL" id="BAN34052.1"/>
    </source>
</evidence>
<evidence type="ECO:0000256" key="2">
    <source>
        <dbReference type="ARBA" id="ARBA00022692"/>
    </source>
</evidence>
<keyword evidence="2 7" id="KW-0812">Transmembrane</keyword>
<gene>
    <name evidence="10" type="ORF">SCD_n00203</name>
</gene>
<dbReference type="Gene3D" id="2.30.30.40">
    <property type="entry name" value="SH3 Domains"/>
    <property type="match status" value="1"/>
</dbReference>
<dbReference type="GO" id="GO:0016020">
    <property type="term" value="C:membrane"/>
    <property type="evidence" value="ECO:0007669"/>
    <property type="project" value="UniProtKB-SubCell"/>
</dbReference>
<keyword evidence="6" id="KW-0175">Coiled coil</keyword>
<evidence type="ECO:0000256" key="6">
    <source>
        <dbReference type="SAM" id="Coils"/>
    </source>
</evidence>
<proteinExistence type="predicted"/>
<feature type="transmembrane region" description="Helical" evidence="7">
    <location>
        <begin position="131"/>
        <end position="155"/>
    </location>
</feature>
<comment type="subcellular location">
    <subcellularLocation>
        <location evidence="1">Membrane</location>
        <topology evidence="1">Single-pass membrane protein</topology>
    </subcellularLocation>
</comment>
<evidence type="ECO:0000256" key="7">
    <source>
        <dbReference type="SAM" id="Phobius"/>
    </source>
</evidence>
<dbReference type="RefSeq" id="WP_009207002.1">
    <property type="nucleotide sequence ID" value="NC_022357.1"/>
</dbReference>
<evidence type="ECO:0000256" key="8">
    <source>
        <dbReference type="SAM" id="SignalP"/>
    </source>
</evidence>
<evidence type="ECO:0000259" key="9">
    <source>
        <dbReference type="PROSITE" id="PS51781"/>
    </source>
</evidence>
<keyword evidence="3 8" id="KW-0732">Signal</keyword>
<evidence type="ECO:0000256" key="4">
    <source>
        <dbReference type="ARBA" id="ARBA00022989"/>
    </source>
</evidence>
<dbReference type="KEGG" id="sdr:SCD_n00203"/>
<accession>S6AZX5</accession>
<name>S6AZX5_SULDS</name>
<dbReference type="NCBIfam" id="TIGR04211">
    <property type="entry name" value="SH3_and_anchor"/>
    <property type="match status" value="1"/>
</dbReference>
<dbReference type="OrthoDB" id="5297720at2"/>
<feature type="coiled-coil region" evidence="6">
    <location>
        <begin position="95"/>
        <end position="122"/>
    </location>
</feature>
<dbReference type="InterPro" id="IPR016476">
    <property type="entry name" value="SH3_dom_pro"/>
</dbReference>